<feature type="non-terminal residue" evidence="1">
    <location>
        <position position="1"/>
    </location>
</feature>
<proteinExistence type="predicted"/>
<dbReference type="EMBL" id="UINC01002157">
    <property type="protein sequence ID" value="SUZ93571.1"/>
    <property type="molecule type" value="Genomic_DNA"/>
</dbReference>
<protein>
    <submittedName>
        <fullName evidence="1">Uncharacterized protein</fullName>
    </submittedName>
</protein>
<reference evidence="1" key="1">
    <citation type="submission" date="2018-05" db="EMBL/GenBank/DDBJ databases">
        <authorList>
            <person name="Lanie J.A."/>
            <person name="Ng W.-L."/>
            <person name="Kazmierczak K.M."/>
            <person name="Andrzejewski T.M."/>
            <person name="Davidsen T.M."/>
            <person name="Wayne K.J."/>
            <person name="Tettelin H."/>
            <person name="Glass J.I."/>
            <person name="Rusch D."/>
            <person name="Podicherti R."/>
            <person name="Tsui H.-C.T."/>
            <person name="Winkler M.E."/>
        </authorList>
    </citation>
    <scope>NUCLEOTIDE SEQUENCE</scope>
</reference>
<name>A0A381RR04_9ZZZZ</name>
<sequence length="61" mass="6583">YGLQAVGFMAQNHDDLLDTGFQKRTKLMLDEGGVPPAKKGLELAHSAGLACSQKYRPNTGH</sequence>
<dbReference type="AlphaFoldDB" id="A0A381RR04"/>
<gene>
    <name evidence="1" type="ORF">METZ01_LOCUS46425</name>
</gene>
<organism evidence="1">
    <name type="scientific">marine metagenome</name>
    <dbReference type="NCBI Taxonomy" id="408172"/>
    <lineage>
        <taxon>unclassified sequences</taxon>
        <taxon>metagenomes</taxon>
        <taxon>ecological metagenomes</taxon>
    </lineage>
</organism>
<accession>A0A381RR04</accession>
<evidence type="ECO:0000313" key="1">
    <source>
        <dbReference type="EMBL" id="SUZ93571.1"/>
    </source>
</evidence>